<accession>A0A0B6ALS6</accession>
<dbReference type="AlphaFoldDB" id="A0A0B6ALS6"/>
<dbReference type="GeneID" id="93644039"/>
<protein>
    <submittedName>
        <fullName evidence="1">Putative membrane protein</fullName>
    </submittedName>
</protein>
<evidence type="ECO:0000313" key="2">
    <source>
        <dbReference type="Proteomes" id="UP000031829"/>
    </source>
</evidence>
<evidence type="ECO:0000313" key="1">
    <source>
        <dbReference type="EMBL" id="AJI22012.1"/>
    </source>
</evidence>
<sequence>MPFVVGYGIAIIGALIAYQLSKGKTKKRQYIVWGITLMLAISPFLSFALGLTYAAITENGWAALIMWYIFPVIFVIGLIVLVIGIFKKKEQRKEADL</sequence>
<gene>
    <name evidence="1" type="ORF">BG04_535</name>
</gene>
<reference evidence="1 2" key="1">
    <citation type="journal article" date="2015" name="Genome Announc.">
        <title>Complete genome sequences for 35 biothreat assay-relevant bacillus species.</title>
        <authorList>
            <person name="Johnson S.L."/>
            <person name="Daligault H.E."/>
            <person name="Davenport K.W."/>
            <person name="Jaissle J."/>
            <person name="Frey K.G."/>
            <person name="Ladner J.T."/>
            <person name="Broomall S.M."/>
            <person name="Bishop-Lilly K.A."/>
            <person name="Bruce D.C."/>
            <person name="Gibbons H.S."/>
            <person name="Coyne S.R."/>
            <person name="Lo C.C."/>
            <person name="Meincke L."/>
            <person name="Munk A.C."/>
            <person name="Koroleva G.I."/>
            <person name="Rosenzweig C.N."/>
            <person name="Palacios G.F."/>
            <person name="Redden C.L."/>
            <person name="Minogue T.D."/>
            <person name="Chain P.S."/>
        </authorList>
    </citation>
    <scope>NUCLEOTIDE SEQUENCE [LARGE SCALE GENOMIC DNA]</scope>
    <source>
        <strain evidence="2">ATCC 14581 / DSM 32 / JCM 2506 / NBRC 15308 / NCIMB 9376 / NCTC 10342 / NRRL B-14308 / VKM B-512</strain>
    </source>
</reference>
<dbReference type="Proteomes" id="UP000031829">
    <property type="component" value="Chromosome"/>
</dbReference>
<dbReference type="RefSeq" id="WP_034649946.1">
    <property type="nucleotide sequence ID" value="NZ_BCVB01000012.1"/>
</dbReference>
<dbReference type="HOGENOM" id="CLU_2437297_0_0_9"/>
<proteinExistence type="predicted"/>
<name>A0A0B6ALS6_PRIM2</name>
<dbReference type="KEGG" id="bmeg:BG04_535"/>
<organism evidence="1 2">
    <name type="scientific">Priestia megaterium (strain ATCC 14581 / DSM 32 / CCUG 1817 / JCM 2506 / NBRC 15308 / NCIMB 9376 / NCTC 10342 / NRRL B-14308 / VKM B-512 / Ford 19)</name>
    <name type="common">Bacillus megaterium</name>
    <dbReference type="NCBI Taxonomy" id="1348623"/>
    <lineage>
        <taxon>Bacteria</taxon>
        <taxon>Bacillati</taxon>
        <taxon>Bacillota</taxon>
        <taxon>Bacilli</taxon>
        <taxon>Bacillales</taxon>
        <taxon>Bacillaceae</taxon>
        <taxon>Priestia</taxon>
    </lineage>
</organism>
<dbReference type="EMBL" id="CP009920">
    <property type="protein sequence ID" value="AJI22012.1"/>
    <property type="molecule type" value="Genomic_DNA"/>
</dbReference>